<proteinExistence type="predicted"/>
<dbReference type="RefSeq" id="WP_345405072.1">
    <property type="nucleotide sequence ID" value="NZ_BAABHG010000017.1"/>
</dbReference>
<dbReference type="EC" id="3.1.3.16" evidence="2"/>
<organism evidence="2 3">
    <name type="scientific">Amycolatopsis samaneae</name>
    <dbReference type="NCBI Taxonomy" id="664691"/>
    <lineage>
        <taxon>Bacteria</taxon>
        <taxon>Bacillati</taxon>
        <taxon>Actinomycetota</taxon>
        <taxon>Actinomycetes</taxon>
        <taxon>Pseudonocardiales</taxon>
        <taxon>Pseudonocardiaceae</taxon>
        <taxon>Amycolatopsis</taxon>
    </lineage>
</organism>
<dbReference type="InterPro" id="IPR001932">
    <property type="entry name" value="PPM-type_phosphatase-like_dom"/>
</dbReference>
<protein>
    <submittedName>
        <fullName evidence="2">PP2C family protein-serine/threonine phosphatase</fullName>
        <ecNumber evidence="2">3.1.3.16</ecNumber>
    </submittedName>
</protein>
<dbReference type="SUPFAM" id="SSF81606">
    <property type="entry name" value="PP2C-like"/>
    <property type="match status" value="1"/>
</dbReference>
<sequence length="245" mass="24957">MIGVRRGQHWHTASARGPRANNADAVGAYAAKGGPGLAFALADGVGDSPAAARAARIAAATAARADSTAGPVAAILAAQRAVRALGAEGDAVLVVAMPVATGYRIAWVGDVRAYAWDGVLLGQLTTDHTLAQYFRARHQPVTPRMEHMVTTSVRTTRPEEIGTAELTGPGGLLLSSDGVHKTVPLATMQHVLADPAGGAQGLVDRAMALGGSDNATALFVEPLADSVTSRLDTGDAVTARFPLAA</sequence>
<comment type="caution">
    <text evidence="2">The sequence shown here is derived from an EMBL/GenBank/DDBJ whole genome shotgun (WGS) entry which is preliminary data.</text>
</comment>
<keyword evidence="2" id="KW-0378">Hydrolase</keyword>
<feature type="domain" description="PPM-type phosphatase" evidence="1">
    <location>
        <begin position="9"/>
        <end position="222"/>
    </location>
</feature>
<dbReference type="SMART" id="SM00332">
    <property type="entry name" value="PP2Cc"/>
    <property type="match status" value="1"/>
</dbReference>
<dbReference type="Proteomes" id="UP001597419">
    <property type="component" value="Unassembled WGS sequence"/>
</dbReference>
<dbReference type="Gene3D" id="3.60.40.10">
    <property type="entry name" value="PPM-type phosphatase domain"/>
    <property type="match status" value="1"/>
</dbReference>
<dbReference type="InterPro" id="IPR036457">
    <property type="entry name" value="PPM-type-like_dom_sf"/>
</dbReference>
<dbReference type="PROSITE" id="PS51746">
    <property type="entry name" value="PPM_2"/>
    <property type="match status" value="1"/>
</dbReference>
<dbReference type="GO" id="GO:0004722">
    <property type="term" value="F:protein serine/threonine phosphatase activity"/>
    <property type="evidence" value="ECO:0007669"/>
    <property type="project" value="UniProtKB-EC"/>
</dbReference>
<reference evidence="3" key="1">
    <citation type="journal article" date="2019" name="Int. J. Syst. Evol. Microbiol.">
        <title>The Global Catalogue of Microorganisms (GCM) 10K type strain sequencing project: providing services to taxonomists for standard genome sequencing and annotation.</title>
        <authorList>
            <consortium name="The Broad Institute Genomics Platform"/>
            <consortium name="The Broad Institute Genome Sequencing Center for Infectious Disease"/>
            <person name="Wu L."/>
            <person name="Ma J."/>
        </authorList>
    </citation>
    <scope>NUCLEOTIDE SEQUENCE [LARGE SCALE GENOMIC DNA]</scope>
    <source>
        <strain evidence="3">CGMCC 4.7643</strain>
    </source>
</reference>
<dbReference type="EMBL" id="JBHUKU010000025">
    <property type="protein sequence ID" value="MFD2464344.1"/>
    <property type="molecule type" value="Genomic_DNA"/>
</dbReference>
<evidence type="ECO:0000313" key="2">
    <source>
        <dbReference type="EMBL" id="MFD2464344.1"/>
    </source>
</evidence>
<accession>A0ABW5GU54</accession>
<gene>
    <name evidence="2" type="ORF">ACFSYJ_37415</name>
</gene>
<evidence type="ECO:0000313" key="3">
    <source>
        <dbReference type="Proteomes" id="UP001597419"/>
    </source>
</evidence>
<name>A0ABW5GU54_9PSEU</name>
<evidence type="ECO:0000259" key="1">
    <source>
        <dbReference type="PROSITE" id="PS51746"/>
    </source>
</evidence>
<keyword evidence="3" id="KW-1185">Reference proteome</keyword>